<dbReference type="InterPro" id="IPR014784">
    <property type="entry name" value="Cu2_ascorb_mOase-like_C"/>
</dbReference>
<evidence type="ECO:0000259" key="3">
    <source>
        <dbReference type="Pfam" id="PF03712"/>
    </source>
</evidence>
<name>A0A0K1ETN9_CHOCO</name>
<evidence type="ECO:0000313" key="5">
    <source>
        <dbReference type="Proteomes" id="UP000067626"/>
    </source>
</evidence>
<feature type="domain" description="Copper type II ascorbate-dependent monooxygenase C-terminal" evidence="3">
    <location>
        <begin position="255"/>
        <end position="313"/>
    </location>
</feature>
<dbReference type="SUPFAM" id="SSF49742">
    <property type="entry name" value="PHM/PNGase F"/>
    <property type="match status" value="1"/>
</dbReference>
<dbReference type="RefSeq" id="WP_050435411.1">
    <property type="nucleotide sequence ID" value="NZ_CP012159.1"/>
</dbReference>
<dbReference type="EMBL" id="CP012159">
    <property type="protein sequence ID" value="AKT44017.1"/>
    <property type="molecule type" value="Genomic_DNA"/>
</dbReference>
<organism evidence="4 5">
    <name type="scientific">Chondromyces crocatus</name>
    <dbReference type="NCBI Taxonomy" id="52"/>
    <lineage>
        <taxon>Bacteria</taxon>
        <taxon>Pseudomonadati</taxon>
        <taxon>Myxococcota</taxon>
        <taxon>Polyangia</taxon>
        <taxon>Polyangiales</taxon>
        <taxon>Polyangiaceae</taxon>
        <taxon>Chondromyces</taxon>
    </lineage>
</organism>
<dbReference type="Gene3D" id="2.60.120.230">
    <property type="match status" value="1"/>
</dbReference>
<dbReference type="PROSITE" id="PS51257">
    <property type="entry name" value="PROKAR_LIPOPROTEIN"/>
    <property type="match status" value="1"/>
</dbReference>
<reference evidence="4 5" key="1">
    <citation type="submission" date="2015-07" db="EMBL/GenBank/DDBJ databases">
        <title>Genome analysis of myxobacterium Chondromyces crocatus Cm c5 reveals a high potential for natural compound synthesis and the genetic basis for the loss of fruiting body formation.</title>
        <authorList>
            <person name="Zaburannyi N."/>
            <person name="Bunk B."/>
            <person name="Maier J."/>
            <person name="Overmann J."/>
            <person name="Mueller R."/>
        </authorList>
    </citation>
    <scope>NUCLEOTIDE SEQUENCE [LARGE SCALE GENOMIC DNA]</scope>
    <source>
        <strain evidence="4 5">Cm c5</strain>
    </source>
</reference>
<dbReference type="GO" id="GO:0016715">
    <property type="term" value="F:oxidoreductase activity, acting on paired donors, with incorporation or reduction of molecular oxygen, reduced ascorbate as one donor, and incorporation of one atom of oxygen"/>
    <property type="evidence" value="ECO:0007669"/>
    <property type="project" value="InterPro"/>
</dbReference>
<evidence type="ECO:0000256" key="2">
    <source>
        <dbReference type="SAM" id="SignalP"/>
    </source>
</evidence>
<dbReference type="InterPro" id="IPR024548">
    <property type="entry name" value="Cu2_monoox_C"/>
</dbReference>
<keyword evidence="1" id="KW-1015">Disulfide bond</keyword>
<gene>
    <name evidence="4" type="ORF">CMC5_082550</name>
</gene>
<sequence length="404" mass="43372">MRTNLHLAGLALVMGLFGCASADEGEPSNPDEGLLPKPTAGAQFSMVTRLDPGVEAEHCQFMKAPPEGLYVNRDEVRFSAGSHHVLLYETSYDEIPTAKDDGTPIDTSGVFDCSDGATNGWSVTKLVGGSQNGEGSSIVAFPSHVAMRIRPGAVLLMNAHYINASGDVLEPELAVNLYTIPEEQVEEEGDILFLYNAFIKVDAQSQRRARMRCPVRRDITIANVQSHMHARGVGYFAQTSTGQPFYESERWEDVPVKSFEGGFELKAGDTLDYACDYQNPGQHTVYQGPRSTDEMCMLIGSYYPADIATSNCSADPERPGETVGIGAEWIGDGTATCAQTLDCIEGAFSNATEGDLAFQGCIVDASPDVSKEVSDVSRCILLSLMSGKNPMTACGTEIATCSAK</sequence>
<feature type="signal peptide" evidence="2">
    <location>
        <begin position="1"/>
        <end position="22"/>
    </location>
</feature>
<feature type="chain" id="PRO_5005460000" description="Copper type II ascorbate-dependent monooxygenase C-terminal domain-containing protein" evidence="2">
    <location>
        <begin position="23"/>
        <end position="404"/>
    </location>
</feature>
<dbReference type="Proteomes" id="UP000067626">
    <property type="component" value="Chromosome"/>
</dbReference>
<protein>
    <recommendedName>
        <fullName evidence="3">Copper type II ascorbate-dependent monooxygenase C-terminal domain-containing protein</fullName>
    </recommendedName>
</protein>
<proteinExistence type="predicted"/>
<keyword evidence="5" id="KW-1185">Reference proteome</keyword>
<dbReference type="InterPro" id="IPR008977">
    <property type="entry name" value="PHM/PNGase_F_dom_sf"/>
</dbReference>
<evidence type="ECO:0000313" key="4">
    <source>
        <dbReference type="EMBL" id="AKT44017.1"/>
    </source>
</evidence>
<dbReference type="AlphaFoldDB" id="A0A0K1ETN9"/>
<dbReference type="Pfam" id="PF03712">
    <property type="entry name" value="Cu2_monoox_C"/>
    <property type="match status" value="1"/>
</dbReference>
<dbReference type="KEGG" id="ccro:CMC5_082550"/>
<evidence type="ECO:0000256" key="1">
    <source>
        <dbReference type="ARBA" id="ARBA00023157"/>
    </source>
</evidence>
<keyword evidence="2" id="KW-0732">Signal</keyword>
<accession>A0A0K1ETN9</accession>